<evidence type="ECO:0000256" key="1">
    <source>
        <dbReference type="SAM" id="MobiDB-lite"/>
    </source>
</evidence>
<dbReference type="PaxDb" id="3708-A0A078JYM5"/>
<proteinExistence type="predicted"/>
<feature type="region of interest" description="Disordered" evidence="1">
    <location>
        <begin position="336"/>
        <end position="401"/>
    </location>
</feature>
<reference evidence="2" key="2">
    <citation type="submission" date="2014-06" db="EMBL/GenBank/DDBJ databases">
        <authorList>
            <person name="Genoscope - CEA"/>
        </authorList>
    </citation>
    <scope>NUCLEOTIDE SEQUENCE</scope>
</reference>
<evidence type="ECO:0000313" key="2">
    <source>
        <dbReference type="EMBL" id="CDY70636.1"/>
    </source>
</evidence>
<protein>
    <submittedName>
        <fullName evidence="2">BnaA06g39130D protein</fullName>
    </submittedName>
</protein>
<feature type="compositionally biased region" description="Polar residues" evidence="1">
    <location>
        <begin position="301"/>
        <end position="310"/>
    </location>
</feature>
<feature type="region of interest" description="Disordered" evidence="1">
    <location>
        <begin position="13"/>
        <end position="212"/>
    </location>
</feature>
<feature type="compositionally biased region" description="Basic and acidic residues" evidence="1">
    <location>
        <begin position="152"/>
        <end position="174"/>
    </location>
</feature>
<dbReference type="AlphaFoldDB" id="A0A078JYM5"/>
<gene>
    <name evidence="2" type="primary">BnaA06g39130D</name>
    <name evidence="2" type="ORF">GSBRNA2T00005066001</name>
</gene>
<feature type="compositionally biased region" description="Low complexity" evidence="1">
    <location>
        <begin position="368"/>
        <end position="383"/>
    </location>
</feature>
<dbReference type="OMA" id="EHASCSS"/>
<name>A0A078JYM5_BRANA</name>
<accession>A0A078JYM5</accession>
<sequence>MKQLPDLSLIVAEKIGAKRGASRNKVGPSELEVAKTTPIAAEQARTGGSSQGKSSKKSKKNAGGPKDSSELEHPGADGSSKKGGKKRKAGDLPTEDAPKKKKMKKKELALPRSSSVCEEELQALVPETIPEVGTSEDDENETIALRRRRREGRVTEEVSRGALADDLRSTEVPREIQTSGGQRDRLRNESPAHVTEGSETRVSGRPKETPADGFRFEFNRELPLACYPEDCARLLRLVKGGPDQLPSVGDLIFKDEYEHASCSSVKLDPFGSNINLIDSEAAIALRTPLRPEDPVEKPAQTAVSSNQPTDQDIDPAKQASAGAVVLKDGAVPTIVLTDSPAKASKNASSSASSSEDPEKGDDALAGMPTADATAPAPTKFGRVSGPGEGDGGGNKDPPVVD</sequence>
<organism evidence="2">
    <name type="scientific">Brassica napus</name>
    <name type="common">Rape</name>
    <dbReference type="NCBI Taxonomy" id="3708"/>
    <lineage>
        <taxon>Eukaryota</taxon>
        <taxon>Viridiplantae</taxon>
        <taxon>Streptophyta</taxon>
        <taxon>Embryophyta</taxon>
        <taxon>Tracheophyta</taxon>
        <taxon>Spermatophyta</taxon>
        <taxon>Magnoliopsida</taxon>
        <taxon>eudicotyledons</taxon>
        <taxon>Gunneridae</taxon>
        <taxon>Pentapetalae</taxon>
        <taxon>rosids</taxon>
        <taxon>malvids</taxon>
        <taxon>Brassicales</taxon>
        <taxon>Brassicaceae</taxon>
        <taxon>Brassiceae</taxon>
        <taxon>Brassica</taxon>
    </lineage>
</organism>
<feature type="region of interest" description="Disordered" evidence="1">
    <location>
        <begin position="291"/>
        <end position="320"/>
    </location>
</feature>
<dbReference type="EMBL" id="LK042775">
    <property type="protein sequence ID" value="CDY70636.1"/>
    <property type="molecule type" value="Genomic_DNA"/>
</dbReference>
<dbReference type="STRING" id="3708.A0A078JYM5"/>
<feature type="compositionally biased region" description="Gly residues" evidence="1">
    <location>
        <begin position="384"/>
        <end position="394"/>
    </location>
</feature>
<feature type="compositionally biased region" description="Low complexity" evidence="1">
    <location>
        <begin position="339"/>
        <end position="354"/>
    </location>
</feature>
<dbReference type="Gramene" id="CDY70636">
    <property type="protein sequence ID" value="CDY70636"/>
    <property type="gene ID" value="GSBRNA2T00005066001"/>
</dbReference>
<reference evidence="2" key="1">
    <citation type="journal article" date="2014" name="Science">
        <title>Plant genetics. Early allopolyploid evolution in the post-Neolithic Brassica napus oilseed genome.</title>
        <authorList>
            <person name="Chalhoub B."/>
            <person name="Denoeud F."/>
            <person name="Liu S."/>
            <person name="Parkin I.A."/>
            <person name="Tang H."/>
            <person name="Wang X."/>
            <person name="Chiquet J."/>
            <person name="Belcram H."/>
            <person name="Tong C."/>
            <person name="Samans B."/>
            <person name="Correa M."/>
            <person name="Da Silva C."/>
            <person name="Just J."/>
            <person name="Falentin C."/>
            <person name="Koh C.S."/>
            <person name="Le Clainche I."/>
            <person name="Bernard M."/>
            <person name="Bento P."/>
            <person name="Noel B."/>
            <person name="Labadie K."/>
            <person name="Alberti A."/>
            <person name="Charles M."/>
            <person name="Arnaud D."/>
            <person name="Guo H."/>
            <person name="Daviaud C."/>
            <person name="Alamery S."/>
            <person name="Jabbari K."/>
            <person name="Zhao M."/>
            <person name="Edger P.P."/>
            <person name="Chelaifa H."/>
            <person name="Tack D."/>
            <person name="Lassalle G."/>
            <person name="Mestiri I."/>
            <person name="Schnel N."/>
            <person name="Le Paslier M.C."/>
            <person name="Fan G."/>
            <person name="Renault V."/>
            <person name="Bayer P.E."/>
            <person name="Golicz A.A."/>
            <person name="Manoli S."/>
            <person name="Lee T.H."/>
            <person name="Thi V.H."/>
            <person name="Chalabi S."/>
            <person name="Hu Q."/>
            <person name="Fan C."/>
            <person name="Tollenaere R."/>
            <person name="Lu Y."/>
            <person name="Battail C."/>
            <person name="Shen J."/>
            <person name="Sidebottom C.H."/>
            <person name="Wang X."/>
            <person name="Canaguier A."/>
            <person name="Chauveau A."/>
            <person name="Berard A."/>
            <person name="Deniot G."/>
            <person name="Guan M."/>
            <person name="Liu Z."/>
            <person name="Sun F."/>
            <person name="Lim Y.P."/>
            <person name="Lyons E."/>
            <person name="Town C.D."/>
            <person name="Bancroft I."/>
            <person name="Wang X."/>
            <person name="Meng J."/>
            <person name="Ma J."/>
            <person name="Pires J.C."/>
            <person name="King G.J."/>
            <person name="Brunel D."/>
            <person name="Delourme R."/>
            <person name="Renard M."/>
            <person name="Aury J.M."/>
            <person name="Adams K.L."/>
            <person name="Batley J."/>
            <person name="Snowdon R.J."/>
            <person name="Tost J."/>
            <person name="Edwards D."/>
            <person name="Zhou Y."/>
            <person name="Hua W."/>
            <person name="Sharpe A.G."/>
            <person name="Paterson A.H."/>
            <person name="Guan C."/>
            <person name="Wincker P."/>
        </authorList>
    </citation>
    <scope>NUCLEOTIDE SEQUENCE [LARGE SCALE GENOMIC DNA]</scope>
</reference>